<reference evidence="4" key="3">
    <citation type="journal article" date="2013" name="Genome Res.">
        <title>A second-generation assembly of the Drosophila simulans genome provides new insights into patterns of lineage-specific divergence.</title>
        <authorList>
            <person name="Hu T.T."/>
            <person name="Eisen M.B."/>
            <person name="Thornton K.R."/>
            <person name="Andolfatto P."/>
        </authorList>
    </citation>
    <scope>NUCLEOTIDE SEQUENCE [LARGE SCALE GENOMIC DNA]</scope>
    <source>
        <strain evidence="4">W501</strain>
    </source>
</reference>
<dbReference type="Proteomes" id="UP000035880">
    <property type="component" value="Chromosome 2R"/>
</dbReference>
<reference evidence="4" key="4">
    <citation type="submission" date="2014-06" db="EMBL/GenBank/DDBJ databases">
        <authorList>
            <person name="Hu T."/>
            <person name="Eisen M.B."/>
            <person name="Thornton K.R."/>
            <person name="Andolfatto P."/>
        </authorList>
    </citation>
    <scope>NUCLEOTIDE SEQUENCE</scope>
    <source>
        <strain evidence="4">W501</strain>
    </source>
</reference>
<proteinExistence type="predicted"/>
<dbReference type="OrthoDB" id="8069978at2759"/>
<accession>B4QE14</accession>
<feature type="region of interest" description="Disordered" evidence="1">
    <location>
        <begin position="59"/>
        <end position="118"/>
    </location>
</feature>
<evidence type="ECO:0000256" key="1">
    <source>
        <dbReference type="SAM" id="MobiDB-lite"/>
    </source>
</evidence>
<organism evidence="3 5">
    <name type="scientific">Drosophila simulans</name>
    <name type="common">Fruit fly</name>
    <dbReference type="NCBI Taxonomy" id="7240"/>
    <lineage>
        <taxon>Eukaryota</taxon>
        <taxon>Metazoa</taxon>
        <taxon>Ecdysozoa</taxon>
        <taxon>Arthropoda</taxon>
        <taxon>Hexapoda</taxon>
        <taxon>Insecta</taxon>
        <taxon>Pterygota</taxon>
        <taxon>Neoptera</taxon>
        <taxon>Endopterygota</taxon>
        <taxon>Diptera</taxon>
        <taxon>Brachycera</taxon>
        <taxon>Muscomorpha</taxon>
        <taxon>Ephydroidea</taxon>
        <taxon>Drosophilidae</taxon>
        <taxon>Drosophila</taxon>
        <taxon>Sophophora</taxon>
    </lineage>
</organism>
<evidence type="ECO:0000256" key="2">
    <source>
        <dbReference type="SAM" id="SignalP"/>
    </source>
</evidence>
<dbReference type="OMA" id="TEHSARK"/>
<dbReference type="STRING" id="7240.B4QE14"/>
<feature type="compositionally biased region" description="Acidic residues" evidence="1">
    <location>
        <begin position="168"/>
        <end position="181"/>
    </location>
</feature>
<keyword evidence="2" id="KW-0732">Signal</keyword>
<feature type="signal peptide" evidence="2">
    <location>
        <begin position="1"/>
        <end position="20"/>
    </location>
</feature>
<feature type="compositionally biased region" description="Basic and acidic residues" evidence="1">
    <location>
        <begin position="105"/>
        <end position="118"/>
    </location>
</feature>
<sequence>MQRSLLLLAVSAILFCAAVALPSRLTISEETWLDHMLTLSDGSNELQDLDESTGILIRKRSAKDDSSSSEEHKDQVKDKAKNKADSSGDSSSEEKTTPAAVEETTTEHSARKRRSTEDARIRSFCHSLNELSIDHSGRQSVYEKLYNFCKLRESRKRRQAADQKTSDESDLDAQDEKELDEQMAQAAAELLKGKDNTSIEDYAQGCEVMEVSSKEANEATYAE</sequence>
<dbReference type="KEGG" id="dsi:Dsimw501_GD10957"/>
<dbReference type="EMBL" id="CM000362">
    <property type="protein sequence ID" value="EDX06908.1"/>
    <property type="molecule type" value="Genomic_DNA"/>
</dbReference>
<reference evidence="3" key="2">
    <citation type="submission" date="2008-06" db="EMBL/GenBank/DDBJ databases">
        <authorList>
            <consortium name="FlyBase"/>
        </authorList>
    </citation>
    <scope>NUCLEOTIDE SEQUENCE</scope>
    <source>
        <strain evidence="3">Mixed</strain>
        <strain evidence="4">W501</strain>
    </source>
</reference>
<feature type="chain" id="PRO_5014299491" evidence="2">
    <location>
        <begin position="21"/>
        <end position="223"/>
    </location>
</feature>
<dbReference type="Bgee" id="FBgn0064367">
    <property type="expression patterns" value="Expressed in adult organism and 2 other cell types or tissues"/>
</dbReference>
<name>B4QE14_DROSI</name>
<gene>
    <name evidence="3" type="primary">Dsim\GD10957</name>
    <name evidence="3" type="ORF">Dsim_GD10957</name>
    <name evidence="4" type="ORF">Dsimw501_GD10957</name>
</gene>
<evidence type="ECO:0000313" key="3">
    <source>
        <dbReference type="EMBL" id="EDX06908.1"/>
    </source>
</evidence>
<evidence type="ECO:0000313" key="4">
    <source>
        <dbReference type="EMBL" id="KMY93463.1"/>
    </source>
</evidence>
<dbReference type="AlphaFoldDB" id="B4QE14"/>
<evidence type="ECO:0000313" key="5">
    <source>
        <dbReference type="Proteomes" id="UP000000304"/>
    </source>
</evidence>
<feature type="compositionally biased region" description="Basic and acidic residues" evidence="1">
    <location>
        <begin position="62"/>
        <end position="96"/>
    </location>
</feature>
<dbReference type="Proteomes" id="UP000000304">
    <property type="component" value="Chromosome 2R"/>
</dbReference>
<protein>
    <submittedName>
        <fullName evidence="3">GD10957</fullName>
    </submittedName>
</protein>
<reference evidence="3 5" key="1">
    <citation type="journal article" date="2007" name="Nature">
        <title>Evolution of genes and genomes on the Drosophila phylogeny.</title>
        <authorList>
            <consortium name="Drosophila 12 Genomes Consortium"/>
            <person name="Clark A.G."/>
            <person name="Eisen M.B."/>
            <person name="Smith D.R."/>
            <person name="Bergman C.M."/>
            <person name="Oliver B."/>
            <person name="Markow T.A."/>
            <person name="Kaufman T.C."/>
            <person name="Kellis M."/>
            <person name="Gelbart W."/>
            <person name="Iyer V.N."/>
            <person name="Pollard D.A."/>
            <person name="Sackton T.B."/>
            <person name="Larracuente A.M."/>
            <person name="Singh N.D."/>
            <person name="Abad J.P."/>
            <person name="Abt D.N."/>
            <person name="Adryan B."/>
            <person name="Aguade M."/>
            <person name="Akashi H."/>
            <person name="Anderson W.W."/>
            <person name="Aquadro C.F."/>
            <person name="Ardell D.H."/>
            <person name="Arguello R."/>
            <person name="Artieri C.G."/>
            <person name="Barbash D.A."/>
            <person name="Barker D."/>
            <person name="Barsanti P."/>
            <person name="Batterham P."/>
            <person name="Batzoglou S."/>
            <person name="Begun D."/>
            <person name="Bhutkar A."/>
            <person name="Blanco E."/>
            <person name="Bosak S.A."/>
            <person name="Bradley R.K."/>
            <person name="Brand A.D."/>
            <person name="Brent M.R."/>
            <person name="Brooks A.N."/>
            <person name="Brown R.H."/>
            <person name="Butlin R.K."/>
            <person name="Caggese C."/>
            <person name="Calvi B.R."/>
            <person name="Bernardo de Carvalho A."/>
            <person name="Caspi A."/>
            <person name="Castrezana S."/>
            <person name="Celniker S.E."/>
            <person name="Chang J.L."/>
            <person name="Chapple C."/>
            <person name="Chatterji S."/>
            <person name="Chinwalla A."/>
            <person name="Civetta A."/>
            <person name="Clifton S.W."/>
            <person name="Comeron J.M."/>
            <person name="Costello J.C."/>
            <person name="Coyne J.A."/>
            <person name="Daub J."/>
            <person name="David R.G."/>
            <person name="Delcher A.L."/>
            <person name="Delehaunty K."/>
            <person name="Do C.B."/>
            <person name="Ebling H."/>
            <person name="Edwards K."/>
            <person name="Eickbush T."/>
            <person name="Evans J.D."/>
            <person name="Filipski A."/>
            <person name="Findeiss S."/>
            <person name="Freyhult E."/>
            <person name="Fulton L."/>
            <person name="Fulton R."/>
            <person name="Garcia A.C."/>
            <person name="Gardiner A."/>
            <person name="Garfield D.A."/>
            <person name="Garvin B.E."/>
            <person name="Gibson G."/>
            <person name="Gilbert D."/>
            <person name="Gnerre S."/>
            <person name="Godfrey J."/>
            <person name="Good R."/>
            <person name="Gotea V."/>
            <person name="Gravely B."/>
            <person name="Greenberg A.J."/>
            <person name="Griffiths-Jones S."/>
            <person name="Gross S."/>
            <person name="Guigo R."/>
            <person name="Gustafson E.A."/>
            <person name="Haerty W."/>
            <person name="Hahn M.W."/>
            <person name="Halligan D.L."/>
            <person name="Halpern A.L."/>
            <person name="Halter G.M."/>
            <person name="Han M.V."/>
            <person name="Heger A."/>
            <person name="Hillier L."/>
            <person name="Hinrichs A.S."/>
            <person name="Holmes I."/>
            <person name="Hoskins R.A."/>
            <person name="Hubisz M.J."/>
            <person name="Hultmark D."/>
            <person name="Huntley M.A."/>
            <person name="Jaffe D.B."/>
            <person name="Jagadeeshan S."/>
            <person name="Jeck W.R."/>
            <person name="Johnson J."/>
            <person name="Jones C.D."/>
            <person name="Jordan W.C."/>
            <person name="Karpen G.H."/>
            <person name="Kataoka E."/>
            <person name="Keightley P.D."/>
            <person name="Kheradpour P."/>
            <person name="Kirkness E.F."/>
            <person name="Koerich L.B."/>
            <person name="Kristiansen K."/>
            <person name="Kudrna D."/>
            <person name="Kulathinal R.J."/>
            <person name="Kumar S."/>
            <person name="Kwok R."/>
            <person name="Lander E."/>
            <person name="Langley C.H."/>
            <person name="Lapoint R."/>
            <person name="Lazzaro B.P."/>
            <person name="Lee S.J."/>
            <person name="Levesque L."/>
            <person name="Li R."/>
            <person name="Lin C.F."/>
            <person name="Lin M.F."/>
            <person name="Lindblad-Toh K."/>
            <person name="Llopart A."/>
            <person name="Long M."/>
            <person name="Low L."/>
            <person name="Lozovsky E."/>
            <person name="Lu J."/>
            <person name="Luo M."/>
            <person name="Machado C.A."/>
            <person name="Makalowski W."/>
            <person name="Marzo M."/>
            <person name="Matsuda M."/>
            <person name="Matzkin L."/>
            <person name="McAllister B."/>
            <person name="McBride C.S."/>
            <person name="McKernan B."/>
            <person name="McKernan K."/>
            <person name="Mendez-Lago M."/>
            <person name="Minx P."/>
            <person name="Mollenhauer M.U."/>
            <person name="Montooth K."/>
            <person name="Mount S.M."/>
            <person name="Mu X."/>
            <person name="Myers E."/>
            <person name="Negre B."/>
            <person name="Newfeld S."/>
            <person name="Nielsen R."/>
            <person name="Noor M.A."/>
            <person name="O'Grady P."/>
            <person name="Pachter L."/>
            <person name="Papaceit M."/>
            <person name="Parisi M.J."/>
            <person name="Parisi M."/>
            <person name="Parts L."/>
            <person name="Pedersen J.S."/>
            <person name="Pesole G."/>
            <person name="Phillippy A.M."/>
            <person name="Ponting C.P."/>
            <person name="Pop M."/>
            <person name="Porcelli D."/>
            <person name="Powell J.R."/>
            <person name="Prohaska S."/>
            <person name="Pruitt K."/>
            <person name="Puig M."/>
            <person name="Quesneville H."/>
            <person name="Ram K.R."/>
            <person name="Rand D."/>
            <person name="Rasmussen M.D."/>
            <person name="Reed L.K."/>
            <person name="Reenan R."/>
            <person name="Reily A."/>
            <person name="Remington K.A."/>
            <person name="Rieger T.T."/>
            <person name="Ritchie M.G."/>
            <person name="Robin C."/>
            <person name="Rogers Y.H."/>
            <person name="Rohde C."/>
            <person name="Rozas J."/>
            <person name="Rubenfield M.J."/>
            <person name="Ruiz A."/>
            <person name="Russo S."/>
            <person name="Salzberg S.L."/>
            <person name="Sanchez-Gracia A."/>
            <person name="Saranga D.J."/>
            <person name="Sato H."/>
            <person name="Schaeffer S.W."/>
            <person name="Schatz M.C."/>
            <person name="Schlenke T."/>
            <person name="Schwartz R."/>
            <person name="Segarra C."/>
            <person name="Singh R.S."/>
            <person name="Sirot L."/>
            <person name="Sirota M."/>
            <person name="Sisneros N.B."/>
            <person name="Smith C.D."/>
            <person name="Smith T.F."/>
            <person name="Spieth J."/>
            <person name="Stage D.E."/>
            <person name="Stark A."/>
            <person name="Stephan W."/>
            <person name="Strausberg R.L."/>
            <person name="Strempel S."/>
            <person name="Sturgill D."/>
            <person name="Sutton G."/>
            <person name="Sutton G.G."/>
            <person name="Tao W."/>
            <person name="Teichmann S."/>
            <person name="Tobari Y.N."/>
            <person name="Tomimura Y."/>
            <person name="Tsolas J.M."/>
            <person name="Valente V.L."/>
            <person name="Venter E."/>
            <person name="Venter J.C."/>
            <person name="Vicario S."/>
            <person name="Vieira F.G."/>
            <person name="Vilella A.J."/>
            <person name="Villasante A."/>
            <person name="Walenz B."/>
            <person name="Wang J."/>
            <person name="Wasserman M."/>
            <person name="Watts T."/>
            <person name="Wilson D."/>
            <person name="Wilson R.K."/>
            <person name="Wing R.A."/>
            <person name="Wolfner M.F."/>
            <person name="Wong A."/>
            <person name="Wong G.K."/>
            <person name="Wu C.I."/>
            <person name="Wu G."/>
            <person name="Yamamoto D."/>
            <person name="Yang H.P."/>
            <person name="Yang S.P."/>
            <person name="Yorke J.A."/>
            <person name="Yoshida K."/>
            <person name="Zdobnov E."/>
            <person name="Zhang P."/>
            <person name="Zhang Y."/>
            <person name="Zimin A.V."/>
            <person name="Baldwin J."/>
            <person name="Abdouelleil A."/>
            <person name="Abdulkadir J."/>
            <person name="Abebe A."/>
            <person name="Abera B."/>
            <person name="Abreu J."/>
            <person name="Acer S.C."/>
            <person name="Aftuck L."/>
            <person name="Alexander A."/>
            <person name="An P."/>
            <person name="Anderson E."/>
            <person name="Anderson S."/>
            <person name="Arachi H."/>
            <person name="Azer M."/>
            <person name="Bachantsang P."/>
            <person name="Barry A."/>
            <person name="Bayul T."/>
            <person name="Berlin A."/>
            <person name="Bessette D."/>
            <person name="Bloom T."/>
            <person name="Blye J."/>
            <person name="Boguslavskiy L."/>
            <person name="Bonnet C."/>
            <person name="Boukhgalter B."/>
            <person name="Bourzgui I."/>
            <person name="Brown A."/>
            <person name="Cahill P."/>
            <person name="Channer S."/>
            <person name="Cheshatsang Y."/>
            <person name="Chuda L."/>
            <person name="Citroen M."/>
            <person name="Collymore A."/>
            <person name="Cooke P."/>
            <person name="Costello M."/>
            <person name="D'Aco K."/>
            <person name="Daza R."/>
            <person name="De Haan G."/>
            <person name="DeGray S."/>
            <person name="DeMaso C."/>
            <person name="Dhargay N."/>
            <person name="Dooley K."/>
            <person name="Dooley E."/>
            <person name="Doricent M."/>
            <person name="Dorje P."/>
            <person name="Dorjee K."/>
            <person name="Dupes A."/>
            <person name="Elong R."/>
            <person name="Falk J."/>
            <person name="Farina A."/>
            <person name="Faro S."/>
            <person name="Ferguson D."/>
            <person name="Fisher S."/>
            <person name="Foley C.D."/>
            <person name="Franke A."/>
            <person name="Friedrich D."/>
            <person name="Gadbois L."/>
            <person name="Gearin G."/>
            <person name="Gearin C.R."/>
            <person name="Giannoukos G."/>
            <person name="Goode T."/>
            <person name="Graham J."/>
            <person name="Grandbois E."/>
            <person name="Grewal S."/>
            <person name="Gyaltsen K."/>
            <person name="Hafez N."/>
            <person name="Hagos B."/>
            <person name="Hall J."/>
            <person name="Henson C."/>
            <person name="Hollinger A."/>
            <person name="Honan T."/>
            <person name="Huard M.D."/>
            <person name="Hughes L."/>
            <person name="Hurhula B."/>
            <person name="Husby M.E."/>
            <person name="Kamat A."/>
            <person name="Kanga B."/>
            <person name="Kashin S."/>
            <person name="Khazanovich D."/>
            <person name="Kisner P."/>
            <person name="Lance K."/>
            <person name="Lara M."/>
            <person name="Lee W."/>
            <person name="Lennon N."/>
            <person name="Letendre F."/>
            <person name="LeVine R."/>
            <person name="Lipovsky A."/>
            <person name="Liu X."/>
            <person name="Liu J."/>
            <person name="Liu S."/>
            <person name="Lokyitsang T."/>
            <person name="Lokyitsang Y."/>
            <person name="Lubonja R."/>
            <person name="Lui A."/>
            <person name="MacDonald P."/>
            <person name="Magnisalis V."/>
            <person name="Maru K."/>
            <person name="Matthews C."/>
            <person name="McCusker W."/>
            <person name="McDonough S."/>
            <person name="Mehta T."/>
            <person name="Meldrim J."/>
            <person name="Meneus L."/>
            <person name="Mihai O."/>
            <person name="Mihalev A."/>
            <person name="Mihova T."/>
            <person name="Mittelman R."/>
            <person name="Mlenga V."/>
            <person name="Montmayeur A."/>
            <person name="Mulrain L."/>
            <person name="Navidi A."/>
            <person name="Naylor J."/>
            <person name="Negash T."/>
            <person name="Nguyen T."/>
            <person name="Nguyen N."/>
            <person name="Nicol R."/>
            <person name="Norbu C."/>
            <person name="Norbu N."/>
            <person name="Novod N."/>
            <person name="O'Neill B."/>
            <person name="Osman S."/>
            <person name="Markiewicz E."/>
            <person name="Oyono O.L."/>
            <person name="Patti C."/>
            <person name="Phunkhang P."/>
            <person name="Pierre F."/>
            <person name="Priest M."/>
            <person name="Raghuraman S."/>
            <person name="Rege F."/>
            <person name="Reyes R."/>
            <person name="Rise C."/>
            <person name="Rogov P."/>
            <person name="Ross K."/>
            <person name="Ryan E."/>
            <person name="Settipalli S."/>
            <person name="Shea T."/>
            <person name="Sherpa N."/>
            <person name="Shi L."/>
            <person name="Shih D."/>
            <person name="Sparrow T."/>
            <person name="Spaulding J."/>
            <person name="Stalker J."/>
            <person name="Stange-Thomann N."/>
            <person name="Stavropoulos S."/>
            <person name="Stone C."/>
            <person name="Strader C."/>
            <person name="Tesfaye S."/>
            <person name="Thomson T."/>
            <person name="Thoulutsang Y."/>
            <person name="Thoulutsang D."/>
            <person name="Topham K."/>
            <person name="Topping I."/>
            <person name="Tsamla T."/>
            <person name="Vassiliev H."/>
            <person name="Vo A."/>
            <person name="Wangchuk T."/>
            <person name="Wangdi T."/>
            <person name="Weiand M."/>
            <person name="Wilkinson J."/>
            <person name="Wilson A."/>
            <person name="Yadav S."/>
            <person name="Young G."/>
            <person name="Yu Q."/>
            <person name="Zembek L."/>
            <person name="Zhong D."/>
            <person name="Zimmer A."/>
            <person name="Zwirko Z."/>
            <person name="Jaffe D.B."/>
            <person name="Alvarez P."/>
            <person name="Brockman W."/>
            <person name="Butler J."/>
            <person name="Chin C."/>
            <person name="Gnerre S."/>
            <person name="Grabherr M."/>
            <person name="Kleber M."/>
            <person name="Mauceli E."/>
            <person name="MacCallum I."/>
        </authorList>
    </citation>
    <scope>NUCLEOTIDE SEQUENCE [LARGE SCALE GENOMIC DNA]</scope>
    <source>
        <strain evidence="3">Mixed</strain>
        <strain evidence="5">mosaic</strain>
    </source>
</reference>
<feature type="region of interest" description="Disordered" evidence="1">
    <location>
        <begin position="156"/>
        <end position="196"/>
    </location>
</feature>
<dbReference type="EMBL" id="CM002911">
    <property type="protein sequence ID" value="KMY93463.1"/>
    <property type="molecule type" value="Genomic_DNA"/>
</dbReference>
<dbReference type="HOGENOM" id="CLU_1241269_0_0_1"/>
<keyword evidence="5" id="KW-1185">Reference proteome</keyword>